<comment type="caution">
    <text evidence="1">The sequence shown here is derived from an EMBL/GenBank/DDBJ whole genome shotgun (WGS) entry which is preliminary data.</text>
</comment>
<sequence length="100" mass="11671">MFRYTEDGGDVVYARDDVEAAYRDGFERLRSAAWEVHQTVLAQSPKVRTLGEYRVTVHTFEEAFVMQFRESDAVGTAIVFDREIGRNLHEFLLECEDYLE</sequence>
<dbReference type="RefSeq" id="WP_279528714.1">
    <property type="nucleotide sequence ID" value="NZ_CP122312.1"/>
</dbReference>
<dbReference type="InterPro" id="IPR055944">
    <property type="entry name" value="DUF7522"/>
</dbReference>
<proteinExistence type="predicted"/>
<gene>
    <name evidence="1" type="ORF">ACFQJ9_04865</name>
</gene>
<protein>
    <submittedName>
        <fullName evidence="1">Uncharacterized protein</fullName>
    </submittedName>
</protein>
<dbReference type="EMBL" id="JBHTAR010000011">
    <property type="protein sequence ID" value="MFC7198756.1"/>
    <property type="molecule type" value="Genomic_DNA"/>
</dbReference>
<name>A0ABD5Z0R5_9EURY</name>
<keyword evidence="2" id="KW-1185">Reference proteome</keyword>
<organism evidence="1 2">
    <name type="scientific">Halospeciosus flavus</name>
    <dbReference type="NCBI Taxonomy" id="3032283"/>
    <lineage>
        <taxon>Archaea</taxon>
        <taxon>Methanobacteriati</taxon>
        <taxon>Methanobacteriota</taxon>
        <taxon>Stenosarchaea group</taxon>
        <taxon>Halobacteria</taxon>
        <taxon>Halobacteriales</taxon>
        <taxon>Halobacteriaceae</taxon>
        <taxon>Halospeciosus</taxon>
    </lineage>
</organism>
<evidence type="ECO:0000313" key="2">
    <source>
        <dbReference type="Proteomes" id="UP001596447"/>
    </source>
</evidence>
<dbReference type="Proteomes" id="UP001596447">
    <property type="component" value="Unassembled WGS sequence"/>
</dbReference>
<dbReference type="AlphaFoldDB" id="A0ABD5Z0R5"/>
<dbReference type="Pfam" id="PF24366">
    <property type="entry name" value="DUF7522"/>
    <property type="match status" value="1"/>
</dbReference>
<reference evidence="1 2" key="1">
    <citation type="journal article" date="2019" name="Int. J. Syst. Evol. Microbiol.">
        <title>The Global Catalogue of Microorganisms (GCM) 10K type strain sequencing project: providing services to taxonomists for standard genome sequencing and annotation.</title>
        <authorList>
            <consortium name="The Broad Institute Genomics Platform"/>
            <consortium name="The Broad Institute Genome Sequencing Center for Infectious Disease"/>
            <person name="Wu L."/>
            <person name="Ma J."/>
        </authorList>
    </citation>
    <scope>NUCLEOTIDE SEQUENCE [LARGE SCALE GENOMIC DNA]</scope>
    <source>
        <strain evidence="1 2">XZGYJ-43</strain>
    </source>
</reference>
<accession>A0ABD5Z0R5</accession>
<evidence type="ECO:0000313" key="1">
    <source>
        <dbReference type="EMBL" id="MFC7198756.1"/>
    </source>
</evidence>